<comment type="caution">
    <text evidence="2">The sequence shown here is derived from an EMBL/GenBank/DDBJ whole genome shotgun (WGS) entry which is preliminary data.</text>
</comment>
<evidence type="ECO:0000313" key="2">
    <source>
        <dbReference type="EMBL" id="KAF0757566.1"/>
    </source>
</evidence>
<feature type="non-terminal residue" evidence="2">
    <location>
        <position position="1"/>
    </location>
</feature>
<reference evidence="2 3" key="1">
    <citation type="submission" date="2019-06" db="EMBL/GenBank/DDBJ databases">
        <title>Genomics analysis of Aphanomyces spp. identifies a new class of oomycete effector associated with host adaptation.</title>
        <authorList>
            <person name="Gaulin E."/>
        </authorList>
    </citation>
    <scope>NUCLEOTIDE SEQUENCE [LARGE SCALE GENOMIC DNA]</scope>
    <source>
        <strain evidence="2 3">E</strain>
    </source>
</reference>
<organism evidence="2 3">
    <name type="scientific">Aphanomyces astaci</name>
    <name type="common">Crayfish plague agent</name>
    <dbReference type="NCBI Taxonomy" id="112090"/>
    <lineage>
        <taxon>Eukaryota</taxon>
        <taxon>Sar</taxon>
        <taxon>Stramenopiles</taxon>
        <taxon>Oomycota</taxon>
        <taxon>Saprolegniomycetes</taxon>
        <taxon>Saprolegniales</taxon>
        <taxon>Verrucalvaceae</taxon>
        <taxon>Aphanomyces</taxon>
    </lineage>
</organism>
<evidence type="ECO:0000256" key="1">
    <source>
        <dbReference type="SAM" id="MobiDB-lite"/>
    </source>
</evidence>
<proteinExistence type="predicted"/>
<feature type="region of interest" description="Disordered" evidence="1">
    <location>
        <begin position="1"/>
        <end position="80"/>
    </location>
</feature>
<dbReference type="EMBL" id="VJMI01009909">
    <property type="protein sequence ID" value="KAF0757566.1"/>
    <property type="molecule type" value="Genomic_DNA"/>
</dbReference>
<accession>A0A6A5AJU2</accession>
<name>A0A6A5AJU2_APHAT</name>
<protein>
    <submittedName>
        <fullName evidence="2">Uncharacterized protein</fullName>
    </submittedName>
</protein>
<dbReference type="AlphaFoldDB" id="A0A6A5AJU2"/>
<evidence type="ECO:0000313" key="3">
    <source>
        <dbReference type="Proteomes" id="UP000469452"/>
    </source>
</evidence>
<dbReference type="Proteomes" id="UP000469452">
    <property type="component" value="Unassembled WGS sequence"/>
</dbReference>
<gene>
    <name evidence="2" type="ORF">AaE_004223</name>
</gene>
<feature type="compositionally biased region" description="Polar residues" evidence="1">
    <location>
        <begin position="1"/>
        <end position="13"/>
    </location>
</feature>
<sequence>FQFRSITNETSRAQMVDSSSSDDSDGDATPPVQRNVLREFNGDSGGEAPQVRQLTPTSKLPRSRGKPPSKFKPMAAHFFNTHPNPKPRLWVEWLKTDAKGTEFCVLAEELLQQPVEQVKRLYNNTSHQIRLAASTAL</sequence>